<organism evidence="3 4">
    <name type="scientific">Ambispora gerdemannii</name>
    <dbReference type="NCBI Taxonomy" id="144530"/>
    <lineage>
        <taxon>Eukaryota</taxon>
        <taxon>Fungi</taxon>
        <taxon>Fungi incertae sedis</taxon>
        <taxon>Mucoromycota</taxon>
        <taxon>Glomeromycotina</taxon>
        <taxon>Glomeromycetes</taxon>
        <taxon>Archaeosporales</taxon>
        <taxon>Ambisporaceae</taxon>
        <taxon>Ambispora</taxon>
    </lineage>
</organism>
<dbReference type="Gene3D" id="3.40.50.1820">
    <property type="entry name" value="alpha/beta hydrolase"/>
    <property type="match status" value="1"/>
</dbReference>
<dbReference type="GO" id="GO:0047372">
    <property type="term" value="F:monoacylglycerol lipase activity"/>
    <property type="evidence" value="ECO:0007669"/>
    <property type="project" value="TreeGrafter"/>
</dbReference>
<dbReference type="GO" id="GO:0005789">
    <property type="term" value="C:endoplasmic reticulum membrane"/>
    <property type="evidence" value="ECO:0007669"/>
    <property type="project" value="TreeGrafter"/>
</dbReference>
<dbReference type="GO" id="GO:0052651">
    <property type="term" value="P:monoacylglycerol catabolic process"/>
    <property type="evidence" value="ECO:0007669"/>
    <property type="project" value="TreeGrafter"/>
</dbReference>
<name>A0A9N9FWV4_9GLOM</name>
<dbReference type="Pfam" id="PF00561">
    <property type="entry name" value="Abhydrolase_1"/>
    <property type="match status" value="1"/>
</dbReference>
<keyword evidence="1" id="KW-0812">Transmembrane</keyword>
<reference evidence="3" key="1">
    <citation type="submission" date="2021-06" db="EMBL/GenBank/DDBJ databases">
        <authorList>
            <person name="Kallberg Y."/>
            <person name="Tangrot J."/>
            <person name="Rosling A."/>
        </authorList>
    </citation>
    <scope>NUCLEOTIDE SEQUENCE</scope>
    <source>
        <strain evidence="3">MT106</strain>
    </source>
</reference>
<feature type="transmembrane region" description="Helical" evidence="1">
    <location>
        <begin position="31"/>
        <end position="47"/>
    </location>
</feature>
<evidence type="ECO:0000259" key="2">
    <source>
        <dbReference type="Pfam" id="PF00561"/>
    </source>
</evidence>
<dbReference type="OrthoDB" id="446723at2759"/>
<dbReference type="InterPro" id="IPR029058">
    <property type="entry name" value="AB_hydrolase_fold"/>
</dbReference>
<protein>
    <submittedName>
        <fullName evidence="3">2101_t:CDS:1</fullName>
    </submittedName>
</protein>
<accession>A0A9N9FWV4</accession>
<gene>
    <name evidence="3" type="ORF">AGERDE_LOCUS7511</name>
</gene>
<evidence type="ECO:0000313" key="4">
    <source>
        <dbReference type="Proteomes" id="UP000789831"/>
    </source>
</evidence>
<dbReference type="EMBL" id="CAJVPL010001383">
    <property type="protein sequence ID" value="CAG8568373.1"/>
    <property type="molecule type" value="Genomic_DNA"/>
</dbReference>
<sequence>MPIICNLRIEVYLLKSLSEHYHTLKIPRRPVLPLFSLYLFALGYFVWSPKFQSYFIFAHFLNFPHRVELDKPEVFGLQAFSARHIDLKTPDNLKIGVWHILSRHNLKRMLPSLRAEASKGEHQHDSLFDNGIKKADLVLIYFHGQVGNRGKENRVLTYKALQVALPTADIVTFDYRGFGDSDGFPTEEGVLIDSRAVFDWVVERVPANKVIIYGHSLGSGIATKLARQLTAEGVRPLALILEAPFTSVGDMMTAYRKIPFMKPFLKYPKILGFFRNSLAHPLNNSENIKNIHKIPLLILHAHKDMDIPVSFSHLLFEQYLASHKSDDTVSATTTVIEFEREGTLHIQKDLKAWYLRALHAQHNNVHHWEFVGEKLREFMEEECGLKLNINDDLHINMVNAIKQPE</sequence>
<comment type="caution">
    <text evidence="3">The sequence shown here is derived from an EMBL/GenBank/DDBJ whole genome shotgun (WGS) entry which is preliminary data.</text>
</comment>
<keyword evidence="1" id="KW-0472">Membrane</keyword>
<dbReference type="SUPFAM" id="SSF53474">
    <property type="entry name" value="alpha/beta-Hydrolases"/>
    <property type="match status" value="1"/>
</dbReference>
<dbReference type="AlphaFoldDB" id="A0A9N9FWV4"/>
<dbReference type="Proteomes" id="UP000789831">
    <property type="component" value="Unassembled WGS sequence"/>
</dbReference>
<dbReference type="GO" id="GO:0006660">
    <property type="term" value="P:phosphatidylserine catabolic process"/>
    <property type="evidence" value="ECO:0007669"/>
    <property type="project" value="TreeGrafter"/>
</dbReference>
<evidence type="ECO:0000313" key="3">
    <source>
        <dbReference type="EMBL" id="CAG8568373.1"/>
    </source>
</evidence>
<evidence type="ECO:0000256" key="1">
    <source>
        <dbReference type="SAM" id="Phobius"/>
    </source>
</evidence>
<dbReference type="PANTHER" id="PTHR12277">
    <property type="entry name" value="ALPHA/BETA HYDROLASE DOMAIN-CONTAINING PROTEIN"/>
    <property type="match status" value="1"/>
</dbReference>
<feature type="domain" description="AB hydrolase-1" evidence="2">
    <location>
        <begin position="138"/>
        <end position="250"/>
    </location>
</feature>
<keyword evidence="1" id="KW-1133">Transmembrane helix</keyword>
<dbReference type="InterPro" id="IPR000073">
    <property type="entry name" value="AB_hydrolase_1"/>
</dbReference>
<keyword evidence="4" id="KW-1185">Reference proteome</keyword>
<dbReference type="PANTHER" id="PTHR12277:SF194">
    <property type="entry name" value="FI04476P"/>
    <property type="match status" value="1"/>
</dbReference>
<dbReference type="GO" id="GO:0004622">
    <property type="term" value="F:phosphatidylcholine lysophospholipase activity"/>
    <property type="evidence" value="ECO:0007669"/>
    <property type="project" value="TreeGrafter"/>
</dbReference>
<proteinExistence type="predicted"/>